<feature type="region of interest" description="Disordered" evidence="1">
    <location>
        <begin position="25"/>
        <end position="203"/>
    </location>
</feature>
<comment type="caution">
    <text evidence="2">The sequence shown here is derived from an EMBL/GenBank/DDBJ whole genome shotgun (WGS) entry which is preliminary data.</text>
</comment>
<keyword evidence="3" id="KW-1185">Reference proteome</keyword>
<dbReference type="STRING" id="1507870.A0A1V8T5I0"/>
<dbReference type="AlphaFoldDB" id="A0A1V8T5I0"/>
<dbReference type="OrthoDB" id="3946741at2759"/>
<dbReference type="EMBL" id="NAJO01000016">
    <property type="protein sequence ID" value="OQO06600.1"/>
    <property type="molecule type" value="Genomic_DNA"/>
</dbReference>
<feature type="compositionally biased region" description="Low complexity" evidence="1">
    <location>
        <begin position="103"/>
        <end position="117"/>
    </location>
</feature>
<feature type="region of interest" description="Disordered" evidence="1">
    <location>
        <begin position="411"/>
        <end position="493"/>
    </location>
</feature>
<gene>
    <name evidence="2" type="ORF">B0A48_08385</name>
</gene>
<feature type="compositionally biased region" description="Basic and acidic residues" evidence="1">
    <location>
        <begin position="42"/>
        <end position="52"/>
    </location>
</feature>
<dbReference type="Proteomes" id="UP000192596">
    <property type="component" value="Unassembled WGS sequence"/>
</dbReference>
<name>A0A1V8T5I0_9PEZI</name>
<evidence type="ECO:0000256" key="1">
    <source>
        <dbReference type="SAM" id="MobiDB-lite"/>
    </source>
</evidence>
<feature type="compositionally biased region" description="Pro residues" evidence="1">
    <location>
        <begin position="145"/>
        <end position="160"/>
    </location>
</feature>
<protein>
    <submittedName>
        <fullName evidence="2">Uncharacterized protein</fullName>
    </submittedName>
</protein>
<feature type="compositionally biased region" description="Low complexity" evidence="1">
    <location>
        <begin position="432"/>
        <end position="441"/>
    </location>
</feature>
<reference evidence="3" key="1">
    <citation type="submission" date="2017-03" db="EMBL/GenBank/DDBJ databases">
        <title>Genomes of endolithic fungi from Antarctica.</title>
        <authorList>
            <person name="Coleine C."/>
            <person name="Masonjones S."/>
            <person name="Stajich J.E."/>
        </authorList>
    </citation>
    <scope>NUCLEOTIDE SEQUENCE [LARGE SCALE GENOMIC DNA]</scope>
    <source>
        <strain evidence="3">CCFEE 5527</strain>
    </source>
</reference>
<accession>A0A1V8T5I0</accession>
<sequence length="553" mass="59076">MRTPKIKETASFDFIDESPPRFSPFRLGFADPRGPLGGFSKPRVELEGRKSEAPLGDNVGKITMHGGTREHIFPHRSVSPDNDEQTKHVRTISQLLPARPEPALAQTSSQALLAGSAHPAATLLPSRTAAPPPHSQQPPNVVGLPPKPKSPPRTVPPRPGRPNFTANFSTSPDAVAAPSLSLHIPARASPRAQQKPTDAPLAPTMPITAVSALPARLSDLHVRSTQSPASANSYLPTYYTSAESRTPPITPISASTQTRRPVPATILVTKPTYPPRAVRSSSVRSTGGGSETSFESGGDDDMTPPLDADGRRLSAVPESRSPGQGVRYPQVPKPSGQIPPRSPRPALSPSSTIWEADEVSKSPNCQITKHNRSTQPITPQRVPTNSPVASSTLAAKRRGDDAAHNLEQGLNIDGLSHSRKNSQSALPSKVDTQPPQIPTQRTRQDSPLKGYGRQTTTPPGRPAAARKPSYAGTGYGYSPETPRNHTLSPGPRVIRTDREPLVRSPLWEPKLTPSRRGEDLYLDVSLGSPMKDSPATAGPRSALGYASTAGWRN</sequence>
<dbReference type="InParanoid" id="A0A1V8T5I0"/>
<evidence type="ECO:0000313" key="3">
    <source>
        <dbReference type="Proteomes" id="UP000192596"/>
    </source>
</evidence>
<organism evidence="2 3">
    <name type="scientific">Cryoendolithus antarcticus</name>
    <dbReference type="NCBI Taxonomy" id="1507870"/>
    <lineage>
        <taxon>Eukaryota</taxon>
        <taxon>Fungi</taxon>
        <taxon>Dikarya</taxon>
        <taxon>Ascomycota</taxon>
        <taxon>Pezizomycotina</taxon>
        <taxon>Dothideomycetes</taxon>
        <taxon>Dothideomycetidae</taxon>
        <taxon>Cladosporiales</taxon>
        <taxon>Cladosporiaceae</taxon>
        <taxon>Cryoendolithus</taxon>
    </lineage>
</organism>
<evidence type="ECO:0000313" key="2">
    <source>
        <dbReference type="EMBL" id="OQO06600.1"/>
    </source>
</evidence>
<feature type="compositionally biased region" description="Low complexity" evidence="1">
    <location>
        <begin position="278"/>
        <end position="296"/>
    </location>
</feature>
<proteinExistence type="predicted"/>
<feature type="compositionally biased region" description="Polar residues" evidence="1">
    <location>
        <begin position="361"/>
        <end position="393"/>
    </location>
</feature>
<feature type="region of interest" description="Disordered" evidence="1">
    <location>
        <begin position="528"/>
        <end position="553"/>
    </location>
</feature>
<feature type="region of interest" description="Disordered" evidence="1">
    <location>
        <begin position="240"/>
        <end position="399"/>
    </location>
</feature>